<evidence type="ECO:0000256" key="5">
    <source>
        <dbReference type="ARBA" id="ARBA00022763"/>
    </source>
</evidence>
<evidence type="ECO:0000256" key="6">
    <source>
        <dbReference type="ARBA" id="ARBA00022833"/>
    </source>
</evidence>
<evidence type="ECO:0000313" key="13">
    <source>
        <dbReference type="EMBL" id="MBP0726631.1"/>
    </source>
</evidence>
<name>A0A940SKN3_9BACI</name>
<organism evidence="13 14">
    <name type="scientific">Gottfriedia endophytica</name>
    <dbReference type="NCBI Taxonomy" id="2820819"/>
    <lineage>
        <taxon>Bacteria</taxon>
        <taxon>Bacillati</taxon>
        <taxon>Bacillota</taxon>
        <taxon>Bacilli</taxon>
        <taxon>Bacillales</taxon>
        <taxon>Bacillaceae</taxon>
        <taxon>Gottfriedia</taxon>
    </lineage>
</organism>
<dbReference type="EMBL" id="JAGIYQ010000013">
    <property type="protein sequence ID" value="MBP0726631.1"/>
    <property type="molecule type" value="Genomic_DNA"/>
</dbReference>
<gene>
    <name evidence="13" type="ORF">J5Y03_15835</name>
</gene>
<proteinExistence type="predicted"/>
<dbReference type="PRINTS" id="PR00032">
    <property type="entry name" value="HTHARAC"/>
</dbReference>
<keyword evidence="9" id="KW-0010">Activator</keyword>
<dbReference type="PIRSF" id="PIRSF000408">
    <property type="entry name" value="Alkyltransferas_AdaA"/>
    <property type="match status" value="1"/>
</dbReference>
<accession>A0A940SKN3</accession>
<dbReference type="GO" id="GO:0008168">
    <property type="term" value="F:methyltransferase activity"/>
    <property type="evidence" value="ECO:0007669"/>
    <property type="project" value="UniProtKB-KW"/>
</dbReference>
<dbReference type="GO" id="GO:0006281">
    <property type="term" value="P:DNA repair"/>
    <property type="evidence" value="ECO:0007669"/>
    <property type="project" value="UniProtKB-KW"/>
</dbReference>
<evidence type="ECO:0000256" key="7">
    <source>
        <dbReference type="ARBA" id="ARBA00023015"/>
    </source>
</evidence>
<keyword evidence="14" id="KW-1185">Reference proteome</keyword>
<reference evidence="13" key="1">
    <citation type="submission" date="2021-04" db="EMBL/GenBank/DDBJ databases">
        <title>Genome seq and assembly of Bacillus sp.</title>
        <authorList>
            <person name="Chhetri G."/>
        </authorList>
    </citation>
    <scope>NUCLEOTIDE SEQUENCE</scope>
    <source>
        <strain evidence="13">RG28</strain>
    </source>
</reference>
<dbReference type="AlphaFoldDB" id="A0A940SKN3"/>
<dbReference type="PROSITE" id="PS00041">
    <property type="entry name" value="HTH_ARAC_FAMILY_1"/>
    <property type="match status" value="1"/>
</dbReference>
<dbReference type="PROSITE" id="PS01124">
    <property type="entry name" value="HTH_ARAC_FAMILY_2"/>
    <property type="match status" value="1"/>
</dbReference>
<keyword evidence="5" id="KW-0227">DNA damage</keyword>
<evidence type="ECO:0000259" key="12">
    <source>
        <dbReference type="PROSITE" id="PS01124"/>
    </source>
</evidence>
<dbReference type="GO" id="GO:0043565">
    <property type="term" value="F:sequence-specific DNA binding"/>
    <property type="evidence" value="ECO:0007669"/>
    <property type="project" value="InterPro"/>
</dbReference>
<keyword evidence="11" id="KW-0234">DNA repair</keyword>
<feature type="domain" description="HTH araC/xylS-type" evidence="12">
    <location>
        <begin position="107"/>
        <end position="205"/>
    </location>
</feature>
<dbReference type="SUPFAM" id="SSF46689">
    <property type="entry name" value="Homeodomain-like"/>
    <property type="match status" value="2"/>
</dbReference>
<evidence type="ECO:0000256" key="4">
    <source>
        <dbReference type="ARBA" id="ARBA00022723"/>
    </source>
</evidence>
<dbReference type="InterPro" id="IPR016220">
    <property type="entry name" value="Me-P-triester_DNA_alkyl-Trfase"/>
</dbReference>
<evidence type="ECO:0000256" key="8">
    <source>
        <dbReference type="ARBA" id="ARBA00023125"/>
    </source>
</evidence>
<keyword evidence="4" id="KW-0479">Metal-binding</keyword>
<evidence type="ECO:0000256" key="3">
    <source>
        <dbReference type="ARBA" id="ARBA00022679"/>
    </source>
</evidence>
<dbReference type="InterPro" id="IPR035451">
    <property type="entry name" value="Ada-like_dom_sf"/>
</dbReference>
<dbReference type="Gene3D" id="1.10.10.60">
    <property type="entry name" value="Homeodomain-like"/>
    <property type="match status" value="2"/>
</dbReference>
<dbReference type="InterPro" id="IPR018060">
    <property type="entry name" value="HTH_AraC"/>
</dbReference>
<dbReference type="InterPro" id="IPR020449">
    <property type="entry name" value="Tscrpt_reg_AraC-type_HTH"/>
</dbReference>
<keyword evidence="7" id="KW-0805">Transcription regulation</keyword>
<dbReference type="PANTHER" id="PTHR43280">
    <property type="entry name" value="ARAC-FAMILY TRANSCRIPTIONAL REGULATOR"/>
    <property type="match status" value="1"/>
</dbReference>
<dbReference type="InterPro" id="IPR009057">
    <property type="entry name" value="Homeodomain-like_sf"/>
</dbReference>
<evidence type="ECO:0000313" key="14">
    <source>
        <dbReference type="Proteomes" id="UP000682134"/>
    </source>
</evidence>
<evidence type="ECO:0000256" key="2">
    <source>
        <dbReference type="ARBA" id="ARBA00022603"/>
    </source>
</evidence>
<dbReference type="Gene3D" id="3.40.10.10">
    <property type="entry name" value="DNA Methylphosphotriester Repair Domain"/>
    <property type="match status" value="1"/>
</dbReference>
<keyword evidence="6" id="KW-0862">Zinc</keyword>
<keyword evidence="3" id="KW-0808">Transferase</keyword>
<dbReference type="GO" id="GO:0003700">
    <property type="term" value="F:DNA-binding transcription factor activity"/>
    <property type="evidence" value="ECO:0007669"/>
    <property type="project" value="InterPro"/>
</dbReference>
<evidence type="ECO:0000256" key="9">
    <source>
        <dbReference type="ARBA" id="ARBA00023159"/>
    </source>
</evidence>
<keyword evidence="10" id="KW-0804">Transcription</keyword>
<dbReference type="InterPro" id="IPR004026">
    <property type="entry name" value="Ada_DNA_repair_Zn-bd"/>
</dbReference>
<dbReference type="SMART" id="SM00342">
    <property type="entry name" value="HTH_ARAC"/>
    <property type="match status" value="1"/>
</dbReference>
<dbReference type="GO" id="GO:0008270">
    <property type="term" value="F:zinc ion binding"/>
    <property type="evidence" value="ECO:0007669"/>
    <property type="project" value="InterPro"/>
</dbReference>
<dbReference type="GO" id="GO:0032259">
    <property type="term" value="P:methylation"/>
    <property type="evidence" value="ECO:0007669"/>
    <property type="project" value="UniProtKB-KW"/>
</dbReference>
<dbReference type="SUPFAM" id="SSF57884">
    <property type="entry name" value="Ada DNA repair protein, N-terminal domain (N-Ada 10)"/>
    <property type="match status" value="1"/>
</dbReference>
<dbReference type="Pfam" id="PF02805">
    <property type="entry name" value="Ada_Zn_binding"/>
    <property type="match status" value="1"/>
</dbReference>
<dbReference type="PANTHER" id="PTHR43280:SF28">
    <property type="entry name" value="HTH-TYPE TRANSCRIPTIONAL ACTIVATOR RHAS"/>
    <property type="match status" value="1"/>
</dbReference>
<evidence type="ECO:0000256" key="10">
    <source>
        <dbReference type="ARBA" id="ARBA00023163"/>
    </source>
</evidence>
<sequence length="210" mass="24751">MKNNIETKFENNHNVHHDNSYFMEVNNGMTHEQWNAIICNDAFYDKKFYYGVKTTGIFCRPSCKSRPPKRQNVKIFNHPQQALDENFRPCKRCKPTDERLPSEEWVEQVASYIDSNYNQHLSLQTLAELFHGSPFHLQRTFKKVKGITPAEYIQDTRISKSMVFLLNEDRPIKEIAIAVGISNMSYYVTLFKQKTGFTPTEYRQLKNRIN</sequence>
<keyword evidence="2 13" id="KW-0489">Methyltransferase</keyword>
<evidence type="ECO:0000256" key="1">
    <source>
        <dbReference type="ARBA" id="ARBA00001947"/>
    </source>
</evidence>
<dbReference type="Pfam" id="PF12833">
    <property type="entry name" value="HTH_18"/>
    <property type="match status" value="1"/>
</dbReference>
<dbReference type="InterPro" id="IPR018062">
    <property type="entry name" value="HTH_AraC-typ_CS"/>
</dbReference>
<comment type="cofactor">
    <cofactor evidence="1">
        <name>Zn(2+)</name>
        <dbReference type="ChEBI" id="CHEBI:29105"/>
    </cofactor>
</comment>
<evidence type="ECO:0000256" key="11">
    <source>
        <dbReference type="ARBA" id="ARBA00023204"/>
    </source>
</evidence>
<protein>
    <submittedName>
        <fullName evidence="13">Methylphosphotriester-DNA--protein-cysteine methyltransferase family protein</fullName>
    </submittedName>
</protein>
<comment type="caution">
    <text evidence="13">The sequence shown here is derived from an EMBL/GenBank/DDBJ whole genome shotgun (WGS) entry which is preliminary data.</text>
</comment>
<dbReference type="Proteomes" id="UP000682134">
    <property type="component" value="Unassembled WGS sequence"/>
</dbReference>
<keyword evidence="8" id="KW-0238">DNA-binding</keyword>